<evidence type="ECO:0000313" key="2">
    <source>
        <dbReference type="EMBL" id="MBC2607043.1"/>
    </source>
</evidence>
<dbReference type="RefSeq" id="WP_185660907.1">
    <property type="nucleotide sequence ID" value="NZ_CAWPOO010000012.1"/>
</dbReference>
<feature type="chain" id="PRO_5031122783" description="Beta-barrel assembly machine subunit BamE" evidence="1">
    <location>
        <begin position="24"/>
        <end position="146"/>
    </location>
</feature>
<comment type="caution">
    <text evidence="2">The sequence shown here is derived from an EMBL/GenBank/DDBJ whole genome shotgun (WGS) entry which is preliminary data.</text>
</comment>
<dbReference type="AlphaFoldDB" id="A0A7X1B7D7"/>
<proteinExistence type="predicted"/>
<keyword evidence="3" id="KW-1185">Reference proteome</keyword>
<organism evidence="2 3">
    <name type="scientific">Pelagicoccus albus</name>
    <dbReference type="NCBI Taxonomy" id="415222"/>
    <lineage>
        <taxon>Bacteria</taxon>
        <taxon>Pseudomonadati</taxon>
        <taxon>Verrucomicrobiota</taxon>
        <taxon>Opitutia</taxon>
        <taxon>Puniceicoccales</taxon>
        <taxon>Pelagicoccaceae</taxon>
        <taxon>Pelagicoccus</taxon>
    </lineage>
</organism>
<evidence type="ECO:0000256" key="1">
    <source>
        <dbReference type="SAM" id="SignalP"/>
    </source>
</evidence>
<dbReference type="EMBL" id="JACHVC010000012">
    <property type="protein sequence ID" value="MBC2607043.1"/>
    <property type="molecule type" value="Genomic_DNA"/>
</dbReference>
<evidence type="ECO:0008006" key="4">
    <source>
        <dbReference type="Google" id="ProtNLM"/>
    </source>
</evidence>
<dbReference type="PROSITE" id="PS51257">
    <property type="entry name" value="PROKAR_LIPOPROTEIN"/>
    <property type="match status" value="1"/>
</dbReference>
<dbReference type="Proteomes" id="UP000526501">
    <property type="component" value="Unassembled WGS sequence"/>
</dbReference>
<accession>A0A7X1B7D7</accession>
<name>A0A7X1B7D7_9BACT</name>
<feature type="signal peptide" evidence="1">
    <location>
        <begin position="1"/>
        <end position="23"/>
    </location>
</feature>
<gene>
    <name evidence="2" type="ORF">H5P27_13395</name>
</gene>
<keyword evidence="1" id="KW-0732">Signal</keyword>
<sequence length="146" mass="15673">MKIERISRLAAAVFLIGLSFVMAACDTTGASGAAGKSVEEPVVITKGMEASDLLSVLGEPFEIRPASPEVEGTEIWVYRKVDENVQMVVSGTVETPGMDIGGVPMTITDAVYTPATTRTVEETLFLIVDGVLVAWKVQRDVLERLD</sequence>
<protein>
    <recommendedName>
        <fullName evidence="4">Beta-barrel assembly machine subunit BamE</fullName>
    </recommendedName>
</protein>
<evidence type="ECO:0000313" key="3">
    <source>
        <dbReference type="Proteomes" id="UP000526501"/>
    </source>
</evidence>
<reference evidence="2 3" key="1">
    <citation type="submission" date="2020-07" db="EMBL/GenBank/DDBJ databases">
        <authorList>
            <person name="Feng X."/>
        </authorList>
    </citation>
    <scope>NUCLEOTIDE SEQUENCE [LARGE SCALE GENOMIC DNA]</scope>
    <source>
        <strain evidence="2 3">JCM23202</strain>
    </source>
</reference>